<reference evidence="1" key="1">
    <citation type="submission" date="2014-09" db="EMBL/GenBank/DDBJ databases">
        <authorList>
            <person name="Magalhaes I.L.F."/>
            <person name="Oliveira U."/>
            <person name="Santos F.R."/>
            <person name="Vidigal T.H.D.A."/>
            <person name="Brescovit A.D."/>
            <person name="Santos A.J."/>
        </authorList>
    </citation>
    <scope>NUCLEOTIDE SEQUENCE</scope>
    <source>
        <tissue evidence="1">Shoot tissue taken approximately 20 cm above the soil surface</tissue>
    </source>
</reference>
<proteinExistence type="predicted"/>
<accession>A0A0A9CE78</accession>
<organism evidence="1">
    <name type="scientific">Arundo donax</name>
    <name type="common">Giant reed</name>
    <name type="synonym">Donax arundinaceus</name>
    <dbReference type="NCBI Taxonomy" id="35708"/>
    <lineage>
        <taxon>Eukaryota</taxon>
        <taxon>Viridiplantae</taxon>
        <taxon>Streptophyta</taxon>
        <taxon>Embryophyta</taxon>
        <taxon>Tracheophyta</taxon>
        <taxon>Spermatophyta</taxon>
        <taxon>Magnoliopsida</taxon>
        <taxon>Liliopsida</taxon>
        <taxon>Poales</taxon>
        <taxon>Poaceae</taxon>
        <taxon>PACMAD clade</taxon>
        <taxon>Arundinoideae</taxon>
        <taxon>Arundineae</taxon>
        <taxon>Arundo</taxon>
    </lineage>
</organism>
<evidence type="ECO:0000313" key="1">
    <source>
        <dbReference type="EMBL" id="JAD72768.1"/>
    </source>
</evidence>
<dbReference type="AlphaFoldDB" id="A0A0A9CE78"/>
<protein>
    <submittedName>
        <fullName evidence="1">Uncharacterized protein</fullName>
    </submittedName>
</protein>
<reference evidence="1" key="2">
    <citation type="journal article" date="2015" name="Data Brief">
        <title>Shoot transcriptome of the giant reed, Arundo donax.</title>
        <authorList>
            <person name="Barrero R.A."/>
            <person name="Guerrero F.D."/>
            <person name="Moolhuijzen P."/>
            <person name="Goolsby J.A."/>
            <person name="Tidwell J."/>
            <person name="Bellgard S.E."/>
            <person name="Bellgard M.I."/>
        </authorList>
    </citation>
    <scope>NUCLEOTIDE SEQUENCE</scope>
    <source>
        <tissue evidence="1">Shoot tissue taken approximately 20 cm above the soil surface</tissue>
    </source>
</reference>
<name>A0A0A9CE78_ARUDO</name>
<dbReference type="EMBL" id="GBRH01225127">
    <property type="protein sequence ID" value="JAD72768.1"/>
    <property type="molecule type" value="Transcribed_RNA"/>
</dbReference>
<sequence>MLEARASRVWDELAAKQIQQQLLETGVQYDILPQDLKRCRWRYTAQLLLR</sequence>